<comment type="function">
    <text evidence="14 15">Catalyzes the condensation of ATP and 5-phosphoribose 1-diphosphate to form N'-(5'-phosphoribosyl)-ATP (PR-ATP). Has a crucial role in the pathway because the rate of histidine biosynthesis seems to be controlled primarily by regulation of HisG enzymatic activity.</text>
</comment>
<dbReference type="UniPathway" id="UPA00031">
    <property type="reaction ID" value="UER00006"/>
</dbReference>
<dbReference type="GO" id="GO:0005524">
    <property type="term" value="F:ATP binding"/>
    <property type="evidence" value="ECO:0007669"/>
    <property type="project" value="UniProtKB-KW"/>
</dbReference>
<protein>
    <recommendedName>
        <fullName evidence="6 15">ATP phosphoribosyltransferase</fullName>
        <shortName evidence="15">ATP-PRT</shortName>
        <shortName evidence="15">ATP-PRTase</shortName>
        <ecNumber evidence="5 15">2.4.2.17</ecNumber>
    </recommendedName>
</protein>
<dbReference type="CDD" id="cd13595">
    <property type="entry name" value="PBP2_HisGs"/>
    <property type="match status" value="1"/>
</dbReference>
<gene>
    <name evidence="15" type="primary">hisG</name>
    <name evidence="17" type="ORF">FYJ34_08345</name>
</gene>
<evidence type="ECO:0000256" key="10">
    <source>
        <dbReference type="ARBA" id="ARBA00022679"/>
    </source>
</evidence>
<evidence type="ECO:0000256" key="14">
    <source>
        <dbReference type="ARBA" id="ARBA00024861"/>
    </source>
</evidence>
<evidence type="ECO:0000259" key="16">
    <source>
        <dbReference type="Pfam" id="PF01634"/>
    </source>
</evidence>
<dbReference type="InterPro" id="IPR013820">
    <property type="entry name" value="ATP_PRibTrfase_cat"/>
</dbReference>
<evidence type="ECO:0000256" key="4">
    <source>
        <dbReference type="ARBA" id="ARBA00009489"/>
    </source>
</evidence>
<keyword evidence="13 15" id="KW-0368">Histidine biosynthesis</keyword>
<evidence type="ECO:0000256" key="13">
    <source>
        <dbReference type="ARBA" id="ARBA00023102"/>
    </source>
</evidence>
<evidence type="ECO:0000256" key="6">
    <source>
        <dbReference type="ARBA" id="ARBA00020998"/>
    </source>
</evidence>
<evidence type="ECO:0000256" key="12">
    <source>
        <dbReference type="ARBA" id="ARBA00022840"/>
    </source>
</evidence>
<keyword evidence="9 15" id="KW-0328">Glycosyltransferase</keyword>
<organism evidence="17 18">
    <name type="scientific">Suipraeoptans intestinalis</name>
    <dbReference type="NCBI Taxonomy" id="2606628"/>
    <lineage>
        <taxon>Bacteria</taxon>
        <taxon>Bacillati</taxon>
        <taxon>Bacillota</taxon>
        <taxon>Clostridia</taxon>
        <taxon>Lachnospirales</taxon>
        <taxon>Lachnospiraceae</taxon>
        <taxon>Suipraeoptans</taxon>
    </lineage>
</organism>
<evidence type="ECO:0000256" key="15">
    <source>
        <dbReference type="HAMAP-Rule" id="MF_01018"/>
    </source>
</evidence>
<keyword evidence="7 15" id="KW-0963">Cytoplasm</keyword>
<evidence type="ECO:0000313" key="17">
    <source>
        <dbReference type="EMBL" id="MSR94266.1"/>
    </source>
</evidence>
<comment type="catalytic activity">
    <reaction evidence="1 15">
        <text>1-(5-phospho-beta-D-ribosyl)-ATP + diphosphate = 5-phospho-alpha-D-ribose 1-diphosphate + ATP</text>
        <dbReference type="Rhea" id="RHEA:18473"/>
        <dbReference type="ChEBI" id="CHEBI:30616"/>
        <dbReference type="ChEBI" id="CHEBI:33019"/>
        <dbReference type="ChEBI" id="CHEBI:58017"/>
        <dbReference type="ChEBI" id="CHEBI:73183"/>
        <dbReference type="EC" id="2.4.2.17"/>
    </reaction>
</comment>
<evidence type="ECO:0000256" key="2">
    <source>
        <dbReference type="ARBA" id="ARBA00004496"/>
    </source>
</evidence>
<dbReference type="Gene3D" id="3.40.190.10">
    <property type="entry name" value="Periplasmic binding protein-like II"/>
    <property type="match status" value="2"/>
</dbReference>
<accession>A0A6N7V2Y9</accession>
<comment type="subunit">
    <text evidence="15">Heteromultimer composed of HisG and HisZ subunits.</text>
</comment>
<dbReference type="Pfam" id="PF01634">
    <property type="entry name" value="HisG"/>
    <property type="match status" value="1"/>
</dbReference>
<dbReference type="PROSITE" id="PS01316">
    <property type="entry name" value="ATP_P_PHORIBOSYLTR"/>
    <property type="match status" value="1"/>
</dbReference>
<evidence type="ECO:0000256" key="9">
    <source>
        <dbReference type="ARBA" id="ARBA00022676"/>
    </source>
</evidence>
<evidence type="ECO:0000256" key="8">
    <source>
        <dbReference type="ARBA" id="ARBA00022605"/>
    </source>
</evidence>
<evidence type="ECO:0000256" key="5">
    <source>
        <dbReference type="ARBA" id="ARBA00011946"/>
    </source>
</evidence>
<comment type="caution">
    <text evidence="17">The sequence shown here is derived from an EMBL/GenBank/DDBJ whole genome shotgun (WGS) entry which is preliminary data.</text>
</comment>
<comment type="pathway">
    <text evidence="3 15">Amino-acid biosynthesis; L-histidine biosynthesis; L-histidine from 5-phospho-alpha-D-ribose 1-diphosphate: step 1/9.</text>
</comment>
<dbReference type="PANTHER" id="PTHR21403">
    <property type="entry name" value="ATP PHOSPHORIBOSYLTRANSFERASE ATP-PRTASE"/>
    <property type="match status" value="1"/>
</dbReference>
<comment type="domain">
    <text evidence="15">Lacks the C-terminal regulatory region which is replaced by HisZ.</text>
</comment>
<evidence type="ECO:0000256" key="7">
    <source>
        <dbReference type="ARBA" id="ARBA00022490"/>
    </source>
</evidence>
<dbReference type="FunFam" id="3.40.190.10:FF:000008">
    <property type="entry name" value="ATP phosphoribosyltransferase"/>
    <property type="match status" value="1"/>
</dbReference>
<dbReference type="InterPro" id="IPR024893">
    <property type="entry name" value="ATP_PRibTrfase_HisG_short"/>
</dbReference>
<dbReference type="Proteomes" id="UP000434409">
    <property type="component" value="Unassembled WGS sequence"/>
</dbReference>
<dbReference type="EC" id="2.4.2.17" evidence="5 15"/>
<dbReference type="PANTHER" id="PTHR21403:SF8">
    <property type="entry name" value="ATP PHOSPHORIBOSYLTRANSFERASE"/>
    <property type="match status" value="1"/>
</dbReference>
<dbReference type="GO" id="GO:0005737">
    <property type="term" value="C:cytoplasm"/>
    <property type="evidence" value="ECO:0007669"/>
    <property type="project" value="UniProtKB-SubCell"/>
</dbReference>
<keyword evidence="12 15" id="KW-0067">ATP-binding</keyword>
<dbReference type="EMBL" id="VULY01000018">
    <property type="protein sequence ID" value="MSR94266.1"/>
    <property type="molecule type" value="Genomic_DNA"/>
</dbReference>
<dbReference type="NCBIfam" id="TIGR00070">
    <property type="entry name" value="hisG"/>
    <property type="match status" value="1"/>
</dbReference>
<keyword evidence="8 15" id="KW-0028">Amino-acid biosynthesis</keyword>
<comment type="similarity">
    <text evidence="4 15">Belongs to the ATP phosphoribosyltransferase family. Short subfamily.</text>
</comment>
<dbReference type="SUPFAM" id="SSF53850">
    <property type="entry name" value="Periplasmic binding protein-like II"/>
    <property type="match status" value="1"/>
</dbReference>
<keyword evidence="10 15" id="KW-0808">Transferase</keyword>
<evidence type="ECO:0000256" key="3">
    <source>
        <dbReference type="ARBA" id="ARBA00004667"/>
    </source>
</evidence>
<keyword evidence="18" id="KW-1185">Reference proteome</keyword>
<dbReference type="InterPro" id="IPR001348">
    <property type="entry name" value="ATP_PRibTrfase_HisG"/>
</dbReference>
<keyword evidence="11 15" id="KW-0547">Nucleotide-binding</keyword>
<dbReference type="AlphaFoldDB" id="A0A6N7V2Y9"/>
<comment type="subcellular location">
    <subcellularLocation>
        <location evidence="2 15">Cytoplasm</location>
    </subcellularLocation>
</comment>
<dbReference type="GO" id="GO:0003879">
    <property type="term" value="F:ATP phosphoribosyltransferase activity"/>
    <property type="evidence" value="ECO:0007669"/>
    <property type="project" value="UniProtKB-UniRule"/>
</dbReference>
<dbReference type="GO" id="GO:0000105">
    <property type="term" value="P:L-histidine biosynthetic process"/>
    <property type="evidence" value="ECO:0007669"/>
    <property type="project" value="UniProtKB-UniRule"/>
</dbReference>
<dbReference type="InterPro" id="IPR018198">
    <property type="entry name" value="ATP_PRibTrfase_CS"/>
</dbReference>
<evidence type="ECO:0000256" key="1">
    <source>
        <dbReference type="ARBA" id="ARBA00000915"/>
    </source>
</evidence>
<dbReference type="HAMAP" id="MF_01018">
    <property type="entry name" value="HisG_Short"/>
    <property type="match status" value="1"/>
</dbReference>
<evidence type="ECO:0000313" key="18">
    <source>
        <dbReference type="Proteomes" id="UP000434409"/>
    </source>
</evidence>
<proteinExistence type="inferred from homology"/>
<name>A0A6N7V2Y9_9FIRM</name>
<reference evidence="17 18" key="1">
    <citation type="submission" date="2019-08" db="EMBL/GenBank/DDBJ databases">
        <title>In-depth cultivation of the pig gut microbiome towards novel bacterial diversity and tailored functional studies.</title>
        <authorList>
            <person name="Wylensek D."/>
            <person name="Hitch T.C.A."/>
            <person name="Clavel T."/>
        </authorList>
    </citation>
    <scope>NUCLEOTIDE SEQUENCE [LARGE SCALE GENOMIC DNA]</scope>
    <source>
        <strain evidence="17 18">68-1-5</strain>
    </source>
</reference>
<sequence length="210" mass="23295">MLNIALPKGRLGRIVYKQFEQAGFPCPGILEDNRTLVFEYPPAKVRYFWAKPSDVATYVSRGSADIGVAGKDILLEYEPAVYELLDLGIGACRMAVAAPTGFLDDGSRPLRVATKFANIAAGYYASRRRDIDIIRLNGSIEIAPLLGLSDVIVDIVETGKTLKENRLEVIDTLLPISARLIANQAAFQFKYLQIQKIVQQLSLQKKEEHL</sequence>
<evidence type="ECO:0000256" key="11">
    <source>
        <dbReference type="ARBA" id="ARBA00022741"/>
    </source>
</evidence>
<feature type="domain" description="ATP phosphoribosyltransferase catalytic" evidence="16">
    <location>
        <begin position="51"/>
        <end position="201"/>
    </location>
</feature>